<dbReference type="Pfam" id="PF00107">
    <property type="entry name" value="ADH_zinc_N"/>
    <property type="match status" value="1"/>
</dbReference>
<dbReference type="RefSeq" id="WP_004601622.1">
    <property type="nucleotide sequence ID" value="NZ_HF541868.1"/>
</dbReference>
<feature type="domain" description="Enoyl reductase (ER)" evidence="8">
    <location>
        <begin position="30"/>
        <end position="377"/>
    </location>
</feature>
<dbReference type="InterPro" id="IPR013149">
    <property type="entry name" value="ADH-like_C"/>
</dbReference>
<keyword evidence="7" id="KW-0812">Transmembrane</keyword>
<dbReference type="GO" id="GO:0004022">
    <property type="term" value="F:alcohol dehydrogenase (NAD+) activity"/>
    <property type="evidence" value="ECO:0007669"/>
    <property type="project" value="UniProtKB-EC"/>
</dbReference>
<dbReference type="EMBL" id="AHAE01000082">
    <property type="protein sequence ID" value="EJZ81324.1"/>
    <property type="molecule type" value="Genomic_DNA"/>
</dbReference>
<keyword evidence="3 6" id="KW-0862">Zinc</keyword>
<dbReference type="GO" id="GO:0051903">
    <property type="term" value="F:S-(hydroxymethyl)glutathione dehydrogenase [NAD(P)+] activity"/>
    <property type="evidence" value="ECO:0007669"/>
    <property type="project" value="TreeGrafter"/>
</dbReference>
<reference evidence="9 12" key="1">
    <citation type="journal article" date="2012" name="J. Bacteriol.">
        <title>Draft Genome Sequence of Turicella otitidis ATCC 51513, Isolated from Middle Ear Fluid from a Child with Otitis Media.</title>
        <authorList>
            <person name="Brinkrolf K."/>
            <person name="Schneider J."/>
            <person name="Knecht M."/>
            <person name="Ruckert C."/>
            <person name="Tauch A."/>
        </authorList>
    </citation>
    <scope>NUCLEOTIDE SEQUENCE [LARGE SCALE GENOMIC DNA]</scope>
    <source>
        <strain evidence="9 12">ATCC 51513</strain>
    </source>
</reference>
<keyword evidence="7" id="KW-1133">Transmembrane helix</keyword>
<dbReference type="STRING" id="29321.AAV33_08605"/>
<dbReference type="EC" id="1.1.1.1" evidence="9"/>
<keyword evidence="7" id="KW-0472">Membrane</keyword>
<keyword evidence="4 9" id="KW-0560">Oxidoreductase</keyword>
<evidence type="ECO:0000256" key="2">
    <source>
        <dbReference type="ARBA" id="ARBA00022723"/>
    </source>
</evidence>
<dbReference type="PANTHER" id="PTHR43880">
    <property type="entry name" value="ALCOHOL DEHYDROGENASE"/>
    <property type="match status" value="1"/>
</dbReference>
<keyword evidence="11" id="KW-1185">Reference proteome</keyword>
<reference evidence="10 11" key="2">
    <citation type="submission" date="2012-08" db="EMBL/GenBank/DDBJ databases">
        <title>The Genome Sequence of Turicella otitidis ATCC 51513.</title>
        <authorList>
            <consortium name="The Broad Institute Genome Sequencing Platform"/>
            <person name="Earl A."/>
            <person name="Ward D."/>
            <person name="Feldgarden M."/>
            <person name="Gevers D."/>
            <person name="Huys G."/>
            <person name="Walker B."/>
            <person name="Young S.K."/>
            <person name="Zeng Q."/>
            <person name="Gargeya S."/>
            <person name="Fitzgerald M."/>
            <person name="Haas B."/>
            <person name="Abouelleil A."/>
            <person name="Alvarado L."/>
            <person name="Arachchi H.M."/>
            <person name="Berlin A.M."/>
            <person name="Chapman S.B."/>
            <person name="Goldberg J."/>
            <person name="Griggs A."/>
            <person name="Gujja S."/>
            <person name="Hansen M."/>
            <person name="Howarth C."/>
            <person name="Imamovic A."/>
            <person name="Larimer J."/>
            <person name="McCowen C."/>
            <person name="Montmayeur A."/>
            <person name="Murphy C."/>
            <person name="Neiman D."/>
            <person name="Pearson M."/>
            <person name="Priest M."/>
            <person name="Roberts A."/>
            <person name="Saif S."/>
            <person name="Shea T."/>
            <person name="Sisk P."/>
            <person name="Sykes S."/>
            <person name="Wortman J."/>
            <person name="Nusbaum C."/>
            <person name="Birren B."/>
        </authorList>
    </citation>
    <scope>NUCLEOTIDE SEQUENCE [LARGE SCALE GENOMIC DNA]</scope>
    <source>
        <strain evidence="10 11">ATCC 51513</strain>
    </source>
</reference>
<dbReference type="InterPro" id="IPR002328">
    <property type="entry name" value="ADH_Zn_CS"/>
</dbReference>
<protein>
    <submittedName>
        <fullName evidence="9">Alcohol dehydrogenase</fullName>
        <ecNumber evidence="9">1.1.1.1</ecNumber>
    </submittedName>
</protein>
<dbReference type="PANTHER" id="PTHR43880:SF12">
    <property type="entry name" value="ALCOHOL DEHYDROGENASE CLASS-3"/>
    <property type="match status" value="1"/>
</dbReference>
<gene>
    <name evidence="9" type="primary">adh</name>
    <name evidence="9" type="ORF">BN46_1286</name>
    <name evidence="10" type="ORF">HMPREF9719_01732</name>
</gene>
<evidence type="ECO:0000313" key="9">
    <source>
        <dbReference type="EMBL" id="CCI84008.1"/>
    </source>
</evidence>
<evidence type="ECO:0000256" key="1">
    <source>
        <dbReference type="ARBA" id="ARBA00008072"/>
    </source>
</evidence>
<dbReference type="PATRIC" id="fig|883169.3.peg.1670"/>
<dbReference type="PROSITE" id="PS00059">
    <property type="entry name" value="ADH_ZINC"/>
    <property type="match status" value="1"/>
</dbReference>
<sequence>MTQALAPDDAGRRTIRGAVLETQGAAQPYAESKPLAVSELSVEAPGEDEIFVRMTAAGVCHSDLSVVNNDRPRELPLLLGHEATGVVEELGPGVDDLEVGDHVVMTFQPRCGECKGCRGGGRFPCEKGGVSNANGTLLRGTRHLKRGDETVDHFIGVSAFATGAVVDRHSVVKIGKDVPPAIACVFGCAFLTGGGALLNVLKPGPEDSVAVVGLGGVGMAAVLVAKALGIKELIGVDLSEEKRKQALDFGCTKVYSPEEAVEEGVRADAVLEAVGHPSALKTAWDITAPGQTTCTIGLPHPDATLEIKPFQLTAQARRLVGSYLGSAIPENDIPRYEQLWREGRLDAEKLISSSITLDEINEAMDTLSQAKALRQIIHFD</sequence>
<evidence type="ECO:0000313" key="10">
    <source>
        <dbReference type="EMBL" id="EJZ81324.1"/>
    </source>
</evidence>
<comment type="cofactor">
    <cofactor evidence="6">
        <name>Zn(2+)</name>
        <dbReference type="ChEBI" id="CHEBI:29105"/>
    </cofactor>
</comment>
<dbReference type="InterPro" id="IPR011032">
    <property type="entry name" value="GroES-like_sf"/>
</dbReference>
<accession>I7IXR0</accession>
<feature type="transmembrane region" description="Helical" evidence="7">
    <location>
        <begin position="178"/>
        <end position="198"/>
    </location>
</feature>
<evidence type="ECO:0000256" key="7">
    <source>
        <dbReference type="SAM" id="Phobius"/>
    </source>
</evidence>
<comment type="caution">
    <text evidence="9">The sequence shown here is derived from an EMBL/GenBank/DDBJ whole genome shotgun (WGS) entry which is preliminary data.</text>
</comment>
<evidence type="ECO:0000256" key="4">
    <source>
        <dbReference type="ARBA" id="ARBA00023002"/>
    </source>
</evidence>
<evidence type="ECO:0000313" key="12">
    <source>
        <dbReference type="Proteomes" id="UP000011016"/>
    </source>
</evidence>
<dbReference type="Gene3D" id="3.40.50.720">
    <property type="entry name" value="NAD(P)-binding Rossmann-like Domain"/>
    <property type="match status" value="1"/>
</dbReference>
<dbReference type="Proteomes" id="UP000011016">
    <property type="component" value="Unassembled WGS sequence"/>
</dbReference>
<dbReference type="Gene3D" id="3.90.180.10">
    <property type="entry name" value="Medium-chain alcohol dehydrogenases, catalytic domain"/>
    <property type="match status" value="1"/>
</dbReference>
<name>I7IXR0_9CORY</name>
<keyword evidence="5" id="KW-0520">NAD</keyword>
<dbReference type="GO" id="GO:0008270">
    <property type="term" value="F:zinc ion binding"/>
    <property type="evidence" value="ECO:0007669"/>
    <property type="project" value="InterPro"/>
</dbReference>
<dbReference type="GO" id="GO:0046294">
    <property type="term" value="P:formaldehyde catabolic process"/>
    <property type="evidence" value="ECO:0007669"/>
    <property type="project" value="TreeGrafter"/>
</dbReference>
<dbReference type="SUPFAM" id="SSF50129">
    <property type="entry name" value="GroES-like"/>
    <property type="match status" value="2"/>
</dbReference>
<proteinExistence type="inferred from homology"/>
<dbReference type="GO" id="GO:0005829">
    <property type="term" value="C:cytosol"/>
    <property type="evidence" value="ECO:0007669"/>
    <property type="project" value="TreeGrafter"/>
</dbReference>
<dbReference type="eggNOG" id="COG1062">
    <property type="taxonomic scope" value="Bacteria"/>
</dbReference>
<dbReference type="SUPFAM" id="SSF51735">
    <property type="entry name" value="NAD(P)-binding Rossmann-fold domains"/>
    <property type="match status" value="1"/>
</dbReference>
<comment type="similarity">
    <text evidence="1 6">Belongs to the zinc-containing alcohol dehydrogenase family.</text>
</comment>
<evidence type="ECO:0000313" key="11">
    <source>
        <dbReference type="Proteomes" id="UP000006078"/>
    </source>
</evidence>
<dbReference type="EMBL" id="CAJZ01000189">
    <property type="protein sequence ID" value="CCI84008.1"/>
    <property type="molecule type" value="Genomic_DNA"/>
</dbReference>
<dbReference type="InterPro" id="IPR036291">
    <property type="entry name" value="NAD(P)-bd_dom_sf"/>
</dbReference>
<organism evidence="9 12">
    <name type="scientific">Corynebacterium otitidis ATCC 51513</name>
    <dbReference type="NCBI Taxonomy" id="883169"/>
    <lineage>
        <taxon>Bacteria</taxon>
        <taxon>Bacillati</taxon>
        <taxon>Actinomycetota</taxon>
        <taxon>Actinomycetes</taxon>
        <taxon>Mycobacteriales</taxon>
        <taxon>Corynebacteriaceae</taxon>
        <taxon>Corynebacterium</taxon>
    </lineage>
</organism>
<evidence type="ECO:0000259" key="8">
    <source>
        <dbReference type="SMART" id="SM00829"/>
    </source>
</evidence>
<dbReference type="InterPro" id="IPR020843">
    <property type="entry name" value="ER"/>
</dbReference>
<dbReference type="AlphaFoldDB" id="I7IXR0"/>
<dbReference type="InterPro" id="IPR013154">
    <property type="entry name" value="ADH-like_N"/>
</dbReference>
<feature type="transmembrane region" description="Helical" evidence="7">
    <location>
        <begin position="210"/>
        <end position="229"/>
    </location>
</feature>
<evidence type="ECO:0000256" key="3">
    <source>
        <dbReference type="ARBA" id="ARBA00022833"/>
    </source>
</evidence>
<evidence type="ECO:0000256" key="5">
    <source>
        <dbReference type="ARBA" id="ARBA00023027"/>
    </source>
</evidence>
<dbReference type="Proteomes" id="UP000006078">
    <property type="component" value="Unassembled WGS sequence"/>
</dbReference>
<evidence type="ECO:0000256" key="6">
    <source>
        <dbReference type="RuleBase" id="RU361277"/>
    </source>
</evidence>
<dbReference type="Pfam" id="PF08240">
    <property type="entry name" value="ADH_N"/>
    <property type="match status" value="1"/>
</dbReference>
<dbReference type="HOGENOM" id="CLU_026673_14_1_11"/>
<dbReference type="OrthoDB" id="334894at2"/>
<dbReference type="SMART" id="SM00829">
    <property type="entry name" value="PKS_ER"/>
    <property type="match status" value="1"/>
</dbReference>
<keyword evidence="2 6" id="KW-0479">Metal-binding</keyword>